<evidence type="ECO:0000313" key="2">
    <source>
        <dbReference type="EMBL" id="MCU7548985.1"/>
    </source>
</evidence>
<evidence type="ECO:0008006" key="4">
    <source>
        <dbReference type="Google" id="ProtNLM"/>
    </source>
</evidence>
<keyword evidence="1" id="KW-1133">Transmembrane helix</keyword>
<organism evidence="2 3">
    <name type="scientific">Paraflavisolibacter caeni</name>
    <dbReference type="NCBI Taxonomy" id="2982496"/>
    <lineage>
        <taxon>Bacteria</taxon>
        <taxon>Pseudomonadati</taxon>
        <taxon>Bacteroidota</taxon>
        <taxon>Chitinophagia</taxon>
        <taxon>Chitinophagales</taxon>
        <taxon>Chitinophagaceae</taxon>
        <taxon>Paraflavisolibacter</taxon>
    </lineage>
</organism>
<sequence>MNTKNGVLRIRNWLKEIDWKLLVFLLLFLNVKLAVKVAAIIIVFLMQPDFTFDFRWKDSRLPLFYPFICLIAIINLIIYQGFFQVNYDVVFIVGMAHWLLCLLAIHQLKAFTEKQNPHIIYRTIAVFFIINSLWSFVQITQIILETGAINPYRYQGEFQKYFISTGDYIKGITFDTSTTNAALNAFGIIFFLYKRNILMVLLCMTTLLMAASNLVNILLIATFAALFAFKIDKDQKSIIIACCLFMAIFFGKISPQNGNYIMETLERITNKKLIARQQPVKEIPITEQPDNQLTTEQRKEKIATLYLDSIRKIRYQNYFSDSKEKKQSFEFANYVNGRPTIPQANIHSAPYQHRNDTNAVRKELLQFISEHTKITTASNHHSIASIGKLLALNQTIHFFEQNPQKLMTGAGMGNFSSKLAFRTTALHFAGGYPAKFAYMHPDFEENHLGLYLSYFSKTADEHSITNSPNSVYDQLISEYGILGFGVFLIFYAGYILKSYRKLSYGLPLACILFSLFFIDYWFEQLSIVILFELLLLLDKKEALLKQ</sequence>
<keyword evidence="1" id="KW-0812">Transmembrane</keyword>
<keyword evidence="3" id="KW-1185">Reference proteome</keyword>
<feature type="transmembrane region" description="Helical" evidence="1">
    <location>
        <begin position="197"/>
        <end position="229"/>
    </location>
</feature>
<protein>
    <recommendedName>
        <fullName evidence="4">O-antigen ligase domain-containing protein</fullName>
    </recommendedName>
</protein>
<gene>
    <name evidence="2" type="ORF">OCK74_07645</name>
</gene>
<accession>A0A9X2XU87</accession>
<reference evidence="2" key="1">
    <citation type="submission" date="2022-09" db="EMBL/GenBank/DDBJ databases">
        <authorList>
            <person name="Yuan C."/>
            <person name="Ke Z."/>
        </authorList>
    </citation>
    <scope>NUCLEOTIDE SEQUENCE</scope>
    <source>
        <strain evidence="2">LB-8</strain>
    </source>
</reference>
<reference evidence="2" key="2">
    <citation type="submission" date="2023-04" db="EMBL/GenBank/DDBJ databases">
        <title>Paracnuella aquatica gen. nov., sp. nov., a member of the family Chitinophagaceae isolated from a hot spring.</title>
        <authorList>
            <person name="Wang C."/>
        </authorList>
    </citation>
    <scope>NUCLEOTIDE SEQUENCE</scope>
    <source>
        <strain evidence="2">LB-8</strain>
    </source>
</reference>
<comment type="caution">
    <text evidence="2">The sequence shown here is derived from an EMBL/GenBank/DDBJ whole genome shotgun (WGS) entry which is preliminary data.</text>
</comment>
<feature type="transmembrane region" description="Helical" evidence="1">
    <location>
        <begin position="479"/>
        <end position="496"/>
    </location>
</feature>
<feature type="transmembrane region" description="Helical" evidence="1">
    <location>
        <begin position="64"/>
        <end position="82"/>
    </location>
</feature>
<dbReference type="Proteomes" id="UP001155483">
    <property type="component" value="Unassembled WGS sequence"/>
</dbReference>
<proteinExistence type="predicted"/>
<feature type="transmembrane region" description="Helical" evidence="1">
    <location>
        <begin position="119"/>
        <end position="137"/>
    </location>
</feature>
<dbReference type="EMBL" id="JAOTIF010000003">
    <property type="protein sequence ID" value="MCU7548985.1"/>
    <property type="molecule type" value="Genomic_DNA"/>
</dbReference>
<feature type="transmembrane region" description="Helical" evidence="1">
    <location>
        <begin position="89"/>
        <end position="107"/>
    </location>
</feature>
<name>A0A9X2XU87_9BACT</name>
<feature type="transmembrane region" description="Helical" evidence="1">
    <location>
        <begin position="21"/>
        <end position="44"/>
    </location>
</feature>
<keyword evidence="1" id="KW-0472">Membrane</keyword>
<dbReference type="RefSeq" id="WP_279296427.1">
    <property type="nucleotide sequence ID" value="NZ_JAOTIF010000003.1"/>
</dbReference>
<evidence type="ECO:0000313" key="3">
    <source>
        <dbReference type="Proteomes" id="UP001155483"/>
    </source>
</evidence>
<feature type="transmembrane region" description="Helical" evidence="1">
    <location>
        <begin position="235"/>
        <end position="253"/>
    </location>
</feature>
<evidence type="ECO:0000256" key="1">
    <source>
        <dbReference type="SAM" id="Phobius"/>
    </source>
</evidence>
<dbReference type="AlphaFoldDB" id="A0A9X2XU87"/>